<dbReference type="AlphaFoldDB" id="A0A0F7URZ8"/>
<sequence>MMGEGRKGSRETSPLSSSSLLFPSLLPPRSSDTPGISPRNCHASSSQSPPSPAHPLDALRPATREDLFAFLSSVSPSSEKKNAVLSSLAAFATSCAACTARCNRRLDAYRRFLSSLHSPLSSASSSSAQPESAAETHKADHRAAVEELVAEQMEFWQQRCLTACARERTSQLPSSPL</sequence>
<proteinExistence type="predicted"/>
<feature type="compositionally biased region" description="Low complexity" evidence="1">
    <location>
        <begin position="120"/>
        <end position="133"/>
    </location>
</feature>
<protein>
    <submittedName>
        <fullName evidence="2">Uncharacterized protein</fullName>
    </submittedName>
</protein>
<feature type="compositionally biased region" description="Basic and acidic residues" evidence="1">
    <location>
        <begin position="1"/>
        <end position="10"/>
    </location>
</feature>
<gene>
    <name evidence="2" type="ORF">BN1204_065525</name>
</gene>
<reference evidence="2" key="1">
    <citation type="journal article" date="2015" name="PLoS ONE">
        <title>Comprehensive Evaluation of Toxoplasma gondii VEG and Neospora caninum LIV Genomes with Tachyzoite Stage Transcriptome and Proteome Defines Novel Transcript Features.</title>
        <authorList>
            <person name="Ramaprasad A."/>
            <person name="Mourier T."/>
            <person name="Naeem R."/>
            <person name="Malas T.B."/>
            <person name="Moussa E."/>
            <person name="Panigrahi A."/>
            <person name="Vermont S.J."/>
            <person name="Otto T.D."/>
            <person name="Wastling J."/>
            <person name="Pain A."/>
        </authorList>
    </citation>
    <scope>NUCLEOTIDE SEQUENCE</scope>
    <source>
        <strain evidence="2">Liverpool</strain>
    </source>
</reference>
<name>A0A0F7URZ8_NEOCL</name>
<accession>A0A0F7URZ8</accession>
<evidence type="ECO:0000256" key="1">
    <source>
        <dbReference type="SAM" id="MobiDB-lite"/>
    </source>
</evidence>
<feature type="region of interest" description="Disordered" evidence="1">
    <location>
        <begin position="120"/>
        <end position="143"/>
    </location>
</feature>
<evidence type="ECO:0000313" key="2">
    <source>
        <dbReference type="EMBL" id="CEL70882.1"/>
    </source>
</evidence>
<feature type="compositionally biased region" description="Basic and acidic residues" evidence="1">
    <location>
        <begin position="134"/>
        <end position="143"/>
    </location>
</feature>
<feature type="compositionally biased region" description="Low complexity" evidence="1">
    <location>
        <begin position="13"/>
        <end position="31"/>
    </location>
</feature>
<dbReference type="EMBL" id="LN714487">
    <property type="protein sequence ID" value="CEL70882.1"/>
    <property type="molecule type" value="Genomic_DNA"/>
</dbReference>
<organism evidence="2">
    <name type="scientific">Neospora caninum (strain Liverpool)</name>
    <dbReference type="NCBI Taxonomy" id="572307"/>
    <lineage>
        <taxon>Eukaryota</taxon>
        <taxon>Sar</taxon>
        <taxon>Alveolata</taxon>
        <taxon>Apicomplexa</taxon>
        <taxon>Conoidasida</taxon>
        <taxon>Coccidia</taxon>
        <taxon>Eucoccidiorida</taxon>
        <taxon>Eimeriorina</taxon>
        <taxon>Sarcocystidae</taxon>
        <taxon>Neospora</taxon>
    </lineage>
</organism>
<feature type="region of interest" description="Disordered" evidence="1">
    <location>
        <begin position="1"/>
        <end position="58"/>
    </location>
</feature>